<keyword evidence="2" id="KW-0732">Signal</keyword>
<evidence type="ECO:0000313" key="3">
    <source>
        <dbReference type="EMBL" id="SCC72279.1"/>
    </source>
</evidence>
<dbReference type="RefSeq" id="WP_092720132.1">
    <property type="nucleotide sequence ID" value="NZ_FMBK01000008.1"/>
</dbReference>
<feature type="region of interest" description="Disordered" evidence="1">
    <location>
        <begin position="201"/>
        <end position="246"/>
    </location>
</feature>
<feature type="chain" id="PRO_5008692832" evidence="2">
    <location>
        <begin position="22"/>
        <end position="246"/>
    </location>
</feature>
<dbReference type="AlphaFoldDB" id="A0A1C4GVP5"/>
<dbReference type="Proteomes" id="UP000243661">
    <property type="component" value="Unassembled WGS sequence"/>
</dbReference>
<accession>A0A1C4GVP5</accession>
<feature type="region of interest" description="Disordered" evidence="1">
    <location>
        <begin position="140"/>
        <end position="182"/>
    </location>
</feature>
<organism evidence="3 4">
    <name type="scientific">Acinetobacter albensis</name>
    <dbReference type="NCBI Taxonomy" id="1673609"/>
    <lineage>
        <taxon>Bacteria</taxon>
        <taxon>Pseudomonadati</taxon>
        <taxon>Pseudomonadota</taxon>
        <taxon>Gammaproteobacteria</taxon>
        <taxon>Moraxellales</taxon>
        <taxon>Moraxellaceae</taxon>
        <taxon>Acinetobacter</taxon>
    </lineage>
</organism>
<feature type="region of interest" description="Disordered" evidence="1">
    <location>
        <begin position="70"/>
        <end position="127"/>
    </location>
</feature>
<proteinExistence type="predicted"/>
<protein>
    <submittedName>
        <fullName evidence="3">Uncharacterized protein</fullName>
    </submittedName>
</protein>
<dbReference type="EMBL" id="FMBK01000008">
    <property type="protein sequence ID" value="SCC72279.1"/>
    <property type="molecule type" value="Genomic_DNA"/>
</dbReference>
<reference evidence="3 4" key="1">
    <citation type="submission" date="2016-08" db="EMBL/GenBank/DDBJ databases">
        <authorList>
            <person name="Seilhamer J.J."/>
        </authorList>
    </citation>
    <scope>NUCLEOTIDE SEQUENCE [LARGE SCALE GENOMIC DNA]</scope>
    <source>
        <strain evidence="3 4">ANC 4874</strain>
    </source>
</reference>
<name>A0A1C4GVP5_9GAMM</name>
<feature type="compositionally biased region" description="Low complexity" evidence="1">
    <location>
        <begin position="140"/>
        <end position="155"/>
    </location>
</feature>
<sequence length="246" mass="25018">MHSKLLGLSLITGLMSATAFAEPPIQPGDTLESLSKVKVMTTVNGQAGSIQDLVASGQIRIVDASQVASASTQNTSEAVSPASTMQAPMQQATPEQQDVNSTAQMIEPPLDQSSDPAHAQAAAVAPENTPAIQPDAELAAQQAEQVVGQEVATQAPMPSTNNAPMLSSSAQTPVNAGDGTQTDVTAEAVAAAPVNEADINMDTEALAAAPELDQSNDAIQAAPEMPNTDAPVNASPEVPMADSTEN</sequence>
<dbReference type="OrthoDB" id="6694311at2"/>
<feature type="compositionally biased region" description="Polar residues" evidence="1">
    <location>
        <begin position="156"/>
        <end position="182"/>
    </location>
</feature>
<evidence type="ECO:0000256" key="1">
    <source>
        <dbReference type="SAM" id="MobiDB-lite"/>
    </source>
</evidence>
<gene>
    <name evidence="3" type="ORF">GA0116959_108134</name>
</gene>
<feature type="signal peptide" evidence="2">
    <location>
        <begin position="1"/>
        <end position="21"/>
    </location>
</feature>
<feature type="compositionally biased region" description="Polar residues" evidence="1">
    <location>
        <begin position="70"/>
        <end position="104"/>
    </location>
</feature>
<evidence type="ECO:0000313" key="4">
    <source>
        <dbReference type="Proteomes" id="UP000243661"/>
    </source>
</evidence>
<evidence type="ECO:0000256" key="2">
    <source>
        <dbReference type="SAM" id="SignalP"/>
    </source>
</evidence>